<comment type="similarity">
    <text evidence="1">Belongs to the DapA family.</text>
</comment>
<dbReference type="Pfam" id="PF00701">
    <property type="entry name" value="DHDPS"/>
    <property type="match status" value="2"/>
</dbReference>
<name>A0ABW9KMY0_9BACT</name>
<dbReference type="Gene3D" id="3.20.20.70">
    <property type="entry name" value="Aldolase class I"/>
    <property type="match status" value="2"/>
</dbReference>
<dbReference type="SUPFAM" id="SSF51569">
    <property type="entry name" value="Aldolase"/>
    <property type="match status" value="2"/>
</dbReference>
<reference evidence="3 4" key="1">
    <citation type="submission" date="2024-12" db="EMBL/GenBank/DDBJ databases">
        <authorList>
            <person name="Lee Y."/>
        </authorList>
    </citation>
    <scope>NUCLEOTIDE SEQUENCE [LARGE SCALE GENOMIC DNA]</scope>
    <source>
        <strain evidence="3 4">03SUJ4</strain>
    </source>
</reference>
<comment type="caution">
    <text evidence="3">The sequence shown here is derived from an EMBL/GenBank/DDBJ whole genome shotgun (WGS) entry which is preliminary data.</text>
</comment>
<protein>
    <submittedName>
        <fullName evidence="3">Dihydrodipicolinate synthase family protein</fullName>
    </submittedName>
</protein>
<proteinExistence type="inferred from homology"/>
<evidence type="ECO:0000313" key="4">
    <source>
        <dbReference type="Proteomes" id="UP001634747"/>
    </source>
</evidence>
<dbReference type="InterPro" id="IPR013785">
    <property type="entry name" value="Aldolase_TIM"/>
</dbReference>
<evidence type="ECO:0000256" key="2">
    <source>
        <dbReference type="ARBA" id="ARBA00023239"/>
    </source>
</evidence>
<gene>
    <name evidence="3" type="ORF">ACK2TP_08975</name>
</gene>
<dbReference type="SMART" id="SM01130">
    <property type="entry name" value="DHDPS"/>
    <property type="match status" value="1"/>
</dbReference>
<dbReference type="PANTHER" id="PTHR12128:SF66">
    <property type="entry name" value="4-HYDROXY-2-OXOGLUTARATE ALDOLASE, MITOCHONDRIAL"/>
    <property type="match status" value="1"/>
</dbReference>
<keyword evidence="4" id="KW-1185">Reference proteome</keyword>
<accession>A0ABW9KMY0</accession>
<keyword evidence="2" id="KW-0456">Lyase</keyword>
<dbReference type="Proteomes" id="UP001634747">
    <property type="component" value="Unassembled WGS sequence"/>
</dbReference>
<dbReference type="PANTHER" id="PTHR12128">
    <property type="entry name" value="DIHYDRODIPICOLINATE SYNTHASE"/>
    <property type="match status" value="1"/>
</dbReference>
<dbReference type="InterPro" id="IPR002220">
    <property type="entry name" value="DapA-like"/>
</dbReference>
<dbReference type="CDD" id="cd00408">
    <property type="entry name" value="DHDPS-like"/>
    <property type="match status" value="1"/>
</dbReference>
<organism evidence="3 4">
    <name type="scientific">Terriglobus aquaticus</name>
    <dbReference type="NCBI Taxonomy" id="940139"/>
    <lineage>
        <taxon>Bacteria</taxon>
        <taxon>Pseudomonadati</taxon>
        <taxon>Acidobacteriota</taxon>
        <taxon>Terriglobia</taxon>
        <taxon>Terriglobales</taxon>
        <taxon>Acidobacteriaceae</taxon>
        <taxon>Terriglobus</taxon>
    </lineage>
</organism>
<evidence type="ECO:0000313" key="3">
    <source>
        <dbReference type="EMBL" id="MFN2975894.1"/>
    </source>
</evidence>
<dbReference type="RefSeq" id="WP_263412600.1">
    <property type="nucleotide sequence ID" value="NZ_BAABBH010000001.1"/>
</dbReference>
<dbReference type="EMBL" id="JBJYXY010000001">
    <property type="protein sequence ID" value="MFN2975894.1"/>
    <property type="molecule type" value="Genomic_DNA"/>
</dbReference>
<sequence length="356" mass="37266">MLLDGVHVPLTTPFYPDGRVYARKLEHNVRRYSLTPVAGLIVLGEGSEVLSLGLAEQREILRTVADTAAPEKVLTATLNQGGCHPALIMAEHAANMQYDLLLLAPPPQWANDIPALSTWFRVIADGAPLPCLLASRCGGSALPIDLLADLAAHPNVLGVLEQSQHISRVADLRDATSSVRRSVTTTITFTAATRRMLRPPQAELSASASGFVSAAALSAGSATATSTAAILEAPAVPQLRTRTKQVGSQILWAHAVDSTEALRAGAAGIATPVAASIPQAVFEIWAAWKDGDTSLMREKQGRVAAIEPTLLAGGPALVKSGAELSGYFGGRPRLPLVAPTAEAQQELAAALHGMRS</sequence>
<evidence type="ECO:0000256" key="1">
    <source>
        <dbReference type="ARBA" id="ARBA00007592"/>
    </source>
</evidence>